<name>A0A0D1Y9Q2_9EURO</name>
<dbReference type="AlphaFoldDB" id="A0A0D1Y9Q2"/>
<sequence>MLAAYTTTCTAAMREAGHGSRSRSPRRQEKRRSHHRSRSPRQRNHAPAKALPFDAREISKHDLPSYRPMLALYLDIQKQIEIDDLDETEVRGRWKSFVGKWNRGELAEGWYDPKTLEKSRNSASRSDPDREPRDPDDEDDYGPALPGTSQTERHEGSGYAQTHGASIPSVQDLRARDEQADEDATSARERYRDDIRHGRAIDRKLQKERIDEIAPRAEAGTRERQLEKKKEKADSNRAFAASKDGGDTDLRDADVMGEEDSIGELKRMQKANERKKTEREIRKEEILRARQEERETRLAGLKEKEDRTMAMFKEIAKQRFGGGGS</sequence>
<dbReference type="PANTHER" id="PTHR34117:SF1">
    <property type="entry name" value="STYLE CELL-CYCLE INHIBITOR 1"/>
    <property type="match status" value="1"/>
</dbReference>
<feature type="compositionally biased region" description="Basic residues" evidence="1">
    <location>
        <begin position="20"/>
        <end position="46"/>
    </location>
</feature>
<feature type="compositionally biased region" description="Basic and acidic residues" evidence="1">
    <location>
        <begin position="263"/>
        <end position="279"/>
    </location>
</feature>
<reference evidence="2 3" key="1">
    <citation type="submission" date="2015-01" db="EMBL/GenBank/DDBJ databases">
        <title>The Genome Sequence of Exophiala sideris CBS121828.</title>
        <authorList>
            <consortium name="The Broad Institute Genomics Platform"/>
            <person name="Cuomo C."/>
            <person name="de Hoog S."/>
            <person name="Gorbushina A."/>
            <person name="Stielow B."/>
            <person name="Teixiera M."/>
            <person name="Abouelleil A."/>
            <person name="Chapman S.B."/>
            <person name="Priest M."/>
            <person name="Young S.K."/>
            <person name="Wortman J."/>
            <person name="Nusbaum C."/>
            <person name="Birren B."/>
        </authorList>
    </citation>
    <scope>NUCLEOTIDE SEQUENCE [LARGE SCALE GENOMIC DNA]</scope>
    <source>
        <strain evidence="2 3">CBS 121828</strain>
    </source>
</reference>
<dbReference type="Proteomes" id="UP000053599">
    <property type="component" value="Unassembled WGS sequence"/>
</dbReference>
<dbReference type="EMBL" id="KN846953">
    <property type="protein sequence ID" value="KIV79687.1"/>
    <property type="molecule type" value="Genomic_DNA"/>
</dbReference>
<organism evidence="2 3">
    <name type="scientific">Exophiala sideris</name>
    <dbReference type="NCBI Taxonomy" id="1016849"/>
    <lineage>
        <taxon>Eukaryota</taxon>
        <taxon>Fungi</taxon>
        <taxon>Dikarya</taxon>
        <taxon>Ascomycota</taxon>
        <taxon>Pezizomycotina</taxon>
        <taxon>Eurotiomycetes</taxon>
        <taxon>Chaetothyriomycetidae</taxon>
        <taxon>Chaetothyriales</taxon>
        <taxon>Herpotrichiellaceae</taxon>
        <taxon>Exophiala</taxon>
    </lineage>
</organism>
<dbReference type="HOGENOM" id="CLU_053559_0_0_1"/>
<feature type="region of interest" description="Disordered" evidence="1">
    <location>
        <begin position="114"/>
        <end position="279"/>
    </location>
</feature>
<gene>
    <name evidence="2" type="ORF">PV11_07234</name>
</gene>
<feature type="compositionally biased region" description="Polar residues" evidence="1">
    <location>
        <begin position="1"/>
        <end position="10"/>
    </location>
</feature>
<accession>A0A0D1Y9Q2</accession>
<evidence type="ECO:0000313" key="3">
    <source>
        <dbReference type="Proteomes" id="UP000053599"/>
    </source>
</evidence>
<evidence type="ECO:0000256" key="1">
    <source>
        <dbReference type="SAM" id="MobiDB-lite"/>
    </source>
</evidence>
<feature type="region of interest" description="Disordered" evidence="1">
    <location>
        <begin position="1"/>
        <end position="56"/>
    </location>
</feature>
<protein>
    <submittedName>
        <fullName evidence="2">Uncharacterized protein</fullName>
    </submittedName>
</protein>
<proteinExistence type="predicted"/>
<dbReference type="InterPro" id="IPR044688">
    <property type="entry name" value="SCI-1-like"/>
</dbReference>
<dbReference type="OrthoDB" id="2139939at2759"/>
<dbReference type="PANTHER" id="PTHR34117">
    <property type="entry name" value="STYLE CELL-CYCLE INHIBITOR 1"/>
    <property type="match status" value="1"/>
</dbReference>
<feature type="compositionally biased region" description="Basic and acidic residues" evidence="1">
    <location>
        <begin position="114"/>
        <end position="133"/>
    </location>
</feature>
<feature type="compositionally biased region" description="Basic and acidic residues" evidence="1">
    <location>
        <begin position="185"/>
        <end position="235"/>
    </location>
</feature>
<evidence type="ECO:0000313" key="2">
    <source>
        <dbReference type="EMBL" id="KIV79687.1"/>
    </source>
</evidence>
<feature type="compositionally biased region" description="Basic and acidic residues" evidence="1">
    <location>
        <begin position="244"/>
        <end position="254"/>
    </location>
</feature>